<feature type="transmembrane region" description="Helical" evidence="6">
    <location>
        <begin position="454"/>
        <end position="477"/>
    </location>
</feature>
<keyword evidence="5 6" id="KW-0472">Membrane</keyword>
<feature type="transmembrane region" description="Helical" evidence="6">
    <location>
        <begin position="483"/>
        <end position="506"/>
    </location>
</feature>
<evidence type="ECO:0008006" key="9">
    <source>
        <dbReference type="Google" id="ProtNLM"/>
    </source>
</evidence>
<reference evidence="7 8" key="1">
    <citation type="journal article" date="2018" name="MBio">
        <title>Comparative Genomics Reveals the Core Gene Toolbox for the Fungus-Insect Symbiosis.</title>
        <authorList>
            <person name="Wang Y."/>
            <person name="Stata M."/>
            <person name="Wang W."/>
            <person name="Stajich J.E."/>
            <person name="White M.M."/>
            <person name="Moncalvo J.M."/>
        </authorList>
    </citation>
    <scope>NUCLEOTIDE SEQUENCE [LARGE SCALE GENOMIC DNA]</scope>
    <source>
        <strain evidence="7 8">AUS-126-30</strain>
    </source>
</reference>
<feature type="transmembrane region" description="Helical" evidence="6">
    <location>
        <begin position="552"/>
        <end position="572"/>
    </location>
</feature>
<evidence type="ECO:0000313" key="7">
    <source>
        <dbReference type="EMBL" id="PWA02161.1"/>
    </source>
</evidence>
<dbReference type="InterPro" id="IPR036259">
    <property type="entry name" value="MFS_trans_sf"/>
</dbReference>
<evidence type="ECO:0000256" key="6">
    <source>
        <dbReference type="SAM" id="Phobius"/>
    </source>
</evidence>
<feature type="transmembrane region" description="Helical" evidence="6">
    <location>
        <begin position="145"/>
        <end position="165"/>
    </location>
</feature>
<evidence type="ECO:0000256" key="2">
    <source>
        <dbReference type="ARBA" id="ARBA00022448"/>
    </source>
</evidence>
<feature type="transmembrane region" description="Helical" evidence="6">
    <location>
        <begin position="314"/>
        <end position="347"/>
    </location>
</feature>
<keyword evidence="2" id="KW-0813">Transport</keyword>
<dbReference type="GO" id="GO:0016020">
    <property type="term" value="C:membrane"/>
    <property type="evidence" value="ECO:0007669"/>
    <property type="project" value="UniProtKB-SubCell"/>
</dbReference>
<dbReference type="AlphaFoldDB" id="A0A2U1JAN1"/>
<name>A0A2U1JAN1_SMIAN</name>
<dbReference type="PANTHER" id="PTHR43791">
    <property type="entry name" value="PERMEASE-RELATED"/>
    <property type="match status" value="1"/>
</dbReference>
<evidence type="ECO:0000256" key="4">
    <source>
        <dbReference type="ARBA" id="ARBA00022989"/>
    </source>
</evidence>
<keyword evidence="4 6" id="KW-1133">Transmembrane helix</keyword>
<feature type="transmembrane region" description="Helical" evidence="6">
    <location>
        <begin position="83"/>
        <end position="103"/>
    </location>
</feature>
<dbReference type="GO" id="GO:0022857">
    <property type="term" value="F:transmembrane transporter activity"/>
    <property type="evidence" value="ECO:0007669"/>
    <property type="project" value="InterPro"/>
</dbReference>
<dbReference type="Proteomes" id="UP000245591">
    <property type="component" value="Unassembled WGS sequence"/>
</dbReference>
<dbReference type="EMBL" id="MBFU01000103">
    <property type="protein sequence ID" value="PWA02161.1"/>
    <property type="molecule type" value="Genomic_DNA"/>
</dbReference>
<keyword evidence="8" id="KW-1185">Reference proteome</keyword>
<protein>
    <recommendedName>
        <fullName evidence="9">Major facilitator superfamily (MFS) profile domain-containing protein</fullName>
    </recommendedName>
</protein>
<comment type="caution">
    <text evidence="7">The sequence shown here is derived from an EMBL/GenBank/DDBJ whole genome shotgun (WGS) entry which is preliminary data.</text>
</comment>
<feature type="transmembrane region" description="Helical" evidence="6">
    <location>
        <begin position="274"/>
        <end position="294"/>
    </location>
</feature>
<organism evidence="7 8">
    <name type="scientific">Smittium angustum</name>
    <dbReference type="NCBI Taxonomy" id="133377"/>
    <lineage>
        <taxon>Eukaryota</taxon>
        <taxon>Fungi</taxon>
        <taxon>Fungi incertae sedis</taxon>
        <taxon>Zoopagomycota</taxon>
        <taxon>Kickxellomycotina</taxon>
        <taxon>Harpellomycetes</taxon>
        <taxon>Harpellales</taxon>
        <taxon>Legeriomycetaceae</taxon>
        <taxon>Smittium</taxon>
    </lineage>
</organism>
<dbReference type="Gene3D" id="1.20.1250.20">
    <property type="entry name" value="MFS general substrate transporter like domains"/>
    <property type="match status" value="2"/>
</dbReference>
<evidence type="ECO:0000256" key="1">
    <source>
        <dbReference type="ARBA" id="ARBA00004141"/>
    </source>
</evidence>
<evidence type="ECO:0000256" key="3">
    <source>
        <dbReference type="ARBA" id="ARBA00022692"/>
    </source>
</evidence>
<dbReference type="PANTHER" id="PTHR43791:SF36">
    <property type="entry name" value="TRANSPORTER, PUTATIVE (AFU_ORTHOLOGUE AFUA_6G08340)-RELATED"/>
    <property type="match status" value="1"/>
</dbReference>
<feature type="transmembrane region" description="Helical" evidence="6">
    <location>
        <begin position="177"/>
        <end position="199"/>
    </location>
</feature>
<evidence type="ECO:0000256" key="5">
    <source>
        <dbReference type="ARBA" id="ARBA00023136"/>
    </source>
</evidence>
<sequence>MSVNEKEEVKINVYEDLTKHELSVVKRYLTKDRANIGNALNAGLRETMGAKKAEEGSFTSFFFILYILAKFPSNILLKKFKPHVWFSFIITAWSITCMALALGNKPWKFILFRSVLGACESGLTPGVVAYMPYWYTRVEVGFRMSIFFASGTLSGVFGGPIAAGLREIQVGTLPRYATIFVVEGAISVFIGIAAFFIIVDYPDTCKFLNPEEKELITRRLRADQGLASKTKVTARQALNSLMDWKMWAYAVMFFCVNVATVVIATFIPSIMTTLGYTAFAGSMMSSLPNFAGLVGQVSTLYTMSNFPLWLNAVGFGAIAVVGFAVSGFYYAAAISVFIGIAAFFIIVDYPDTCKFLNPEEKELITRRLRADQGLASKTKVTARQALNSLMDWKMWVYAVMFFSVNVATVVIATFIPSIMTTLGYTAFAGSMMSSLPNFAGLIGQISTTYTMTHYPLWLNCVCFGTISLVGFAVAGFVTGASNALVIIFYCIAGLGAFPIIPIVATWMSVNAGGISKRMISSAMTVSFGGIAGAVTGYMFVSNYAPRYRLGQSVNLALCIYIIVAALVLKVYFTKENNRRDNNPEDVSHMSEEEQRLLNDYHPDFRYRL</sequence>
<comment type="subcellular location">
    <subcellularLocation>
        <location evidence="1">Membrane</location>
        <topology evidence="1">Multi-pass membrane protein</topology>
    </subcellularLocation>
</comment>
<feature type="transmembrane region" description="Helical" evidence="6">
    <location>
        <begin position="110"/>
        <end position="133"/>
    </location>
</feature>
<dbReference type="InterPro" id="IPR011701">
    <property type="entry name" value="MFS"/>
</dbReference>
<feature type="transmembrane region" description="Helical" evidence="6">
    <location>
        <begin position="394"/>
        <end position="415"/>
    </location>
</feature>
<feature type="transmembrane region" description="Helical" evidence="6">
    <location>
        <begin position="421"/>
        <end position="442"/>
    </location>
</feature>
<feature type="transmembrane region" description="Helical" evidence="6">
    <location>
        <begin position="58"/>
        <end position="77"/>
    </location>
</feature>
<keyword evidence="3 6" id="KW-0812">Transmembrane</keyword>
<feature type="transmembrane region" description="Helical" evidence="6">
    <location>
        <begin position="246"/>
        <end position="267"/>
    </location>
</feature>
<dbReference type="SUPFAM" id="SSF103473">
    <property type="entry name" value="MFS general substrate transporter"/>
    <property type="match status" value="2"/>
</dbReference>
<proteinExistence type="predicted"/>
<evidence type="ECO:0000313" key="8">
    <source>
        <dbReference type="Proteomes" id="UP000245591"/>
    </source>
</evidence>
<gene>
    <name evidence="7" type="ORF">BB558_001708</name>
</gene>
<accession>A0A2U1JAN1</accession>
<dbReference type="Pfam" id="PF07690">
    <property type="entry name" value="MFS_1"/>
    <property type="match status" value="1"/>
</dbReference>
<feature type="transmembrane region" description="Helical" evidence="6">
    <location>
        <begin position="518"/>
        <end position="540"/>
    </location>
</feature>